<accession>A0A7W7BRA7</accession>
<evidence type="ECO:0000313" key="2">
    <source>
        <dbReference type="EMBL" id="MBB4667410.1"/>
    </source>
</evidence>
<gene>
    <name evidence="2" type="ORF">BKA24_002119</name>
</gene>
<keyword evidence="3" id="KW-1185">Reference proteome</keyword>
<comment type="caution">
    <text evidence="2">The sequence shown here is derived from an EMBL/GenBank/DDBJ whole genome shotgun (WGS) entry which is preliminary data.</text>
</comment>
<dbReference type="RefSeq" id="WP_184217849.1">
    <property type="nucleotide sequence ID" value="NZ_JACHMD010000001.1"/>
</dbReference>
<protein>
    <recommendedName>
        <fullName evidence="4">Translation initiation factor IF-2, N-terminal region</fullName>
    </recommendedName>
</protein>
<evidence type="ECO:0008006" key="4">
    <source>
        <dbReference type="Google" id="ProtNLM"/>
    </source>
</evidence>
<evidence type="ECO:0000313" key="3">
    <source>
        <dbReference type="Proteomes" id="UP000573729"/>
    </source>
</evidence>
<dbReference type="Proteomes" id="UP000573729">
    <property type="component" value="Unassembled WGS sequence"/>
</dbReference>
<evidence type="ECO:0000256" key="1">
    <source>
        <dbReference type="SAM" id="MobiDB-lite"/>
    </source>
</evidence>
<proteinExistence type="predicted"/>
<organism evidence="2 3">
    <name type="scientific">Microbacterium marinum</name>
    <dbReference type="NCBI Taxonomy" id="421115"/>
    <lineage>
        <taxon>Bacteria</taxon>
        <taxon>Bacillati</taxon>
        <taxon>Actinomycetota</taxon>
        <taxon>Actinomycetes</taxon>
        <taxon>Micrococcales</taxon>
        <taxon>Microbacteriaceae</taxon>
        <taxon>Microbacterium</taxon>
    </lineage>
</organism>
<dbReference type="EMBL" id="JACHMD010000001">
    <property type="protein sequence ID" value="MBB4667410.1"/>
    <property type="molecule type" value="Genomic_DNA"/>
</dbReference>
<sequence>MGESRRVFEIAQATKTDVKTVLHILKDVGVSASQPEQRVDGDAVDAVYEVLGHRPTPALAQGGGTGRSSAPKRQPTQTYRGGVGKPAALRPLPRHLINAEREAAIRQMIPLMFSDLAGSGVPIDEPVVVYHDVAKQPEYGLVTLDGRPWMPPGGSGVSWRQLVERLRTIDRPYRDRGLMPGNAFVLVDVRTRRAQHAQSLKRLRNGAAGPAFDALTLEETPAESQLPAGAPARLAPRAQTFHATDVPHLVGSVTSPADGPEEAFLLHEELLALAVDSLEGDEKLDSLPVHINALWVFARPVIMRRPNGTERHVRAVWYRQGAQLWRMRTFAAGRGHDAKEVGERLSGRLPFVPVWDETRPEQKLLAAVWALMAQGGVTESERHATAPESPVPHTRDGGIVVVRVQAGTSHASVYRADGDGATNERPAWSVRGHWRKQPYPSLGRDSEGAIVSRMIWIASYTKGSLPGSASDEKVIVVRP</sequence>
<reference evidence="2 3" key="1">
    <citation type="submission" date="2020-08" db="EMBL/GenBank/DDBJ databases">
        <title>Sequencing the genomes of 1000 actinobacteria strains.</title>
        <authorList>
            <person name="Klenk H.-P."/>
        </authorList>
    </citation>
    <scope>NUCLEOTIDE SEQUENCE [LARGE SCALE GENOMIC DNA]</scope>
    <source>
        <strain evidence="2 3">DSM 24947</strain>
    </source>
</reference>
<feature type="region of interest" description="Disordered" evidence="1">
    <location>
        <begin position="55"/>
        <end position="87"/>
    </location>
</feature>
<name>A0A7W7BRA7_9MICO</name>
<dbReference type="AlphaFoldDB" id="A0A7W7BRA7"/>